<feature type="compositionally biased region" description="Polar residues" evidence="1">
    <location>
        <begin position="36"/>
        <end position="46"/>
    </location>
</feature>
<evidence type="ECO:0000256" key="1">
    <source>
        <dbReference type="SAM" id="MobiDB-lite"/>
    </source>
</evidence>
<feature type="non-terminal residue" evidence="2">
    <location>
        <position position="108"/>
    </location>
</feature>
<protein>
    <submittedName>
        <fullName evidence="2">Uncharacterized protein</fullName>
    </submittedName>
</protein>
<proteinExistence type="predicted"/>
<name>A0A820K5D5_9BILA</name>
<feature type="compositionally biased region" description="Basic residues" evidence="1">
    <location>
        <begin position="98"/>
        <end position="108"/>
    </location>
</feature>
<feature type="region of interest" description="Disordered" evidence="1">
    <location>
        <begin position="1"/>
        <end position="108"/>
    </location>
</feature>
<gene>
    <name evidence="2" type="ORF">KXQ929_LOCUS47387</name>
</gene>
<feature type="non-terminal residue" evidence="2">
    <location>
        <position position="1"/>
    </location>
</feature>
<evidence type="ECO:0000313" key="2">
    <source>
        <dbReference type="EMBL" id="CAF4334946.1"/>
    </source>
</evidence>
<dbReference type="Proteomes" id="UP000663868">
    <property type="component" value="Unassembled WGS sequence"/>
</dbReference>
<feature type="compositionally biased region" description="Basic and acidic residues" evidence="1">
    <location>
        <begin position="51"/>
        <end position="70"/>
    </location>
</feature>
<sequence length="108" mass="12101">KNSTEKPAKDKSNHKPTKSKSTDENLSQPPKPAPRSFSQTRTIINDENNDDQDRSRRYSTEHSPQRKESPISRPVSSNNNDNEQLNSTDDQTSIRSIPGKKKKVIGAG</sequence>
<dbReference type="AlphaFoldDB" id="A0A820K5D5"/>
<feature type="compositionally biased region" description="Basic and acidic residues" evidence="1">
    <location>
        <begin position="1"/>
        <end position="13"/>
    </location>
</feature>
<dbReference type="EMBL" id="CAJOBB010017035">
    <property type="protein sequence ID" value="CAF4334946.1"/>
    <property type="molecule type" value="Genomic_DNA"/>
</dbReference>
<comment type="caution">
    <text evidence="2">The sequence shown here is derived from an EMBL/GenBank/DDBJ whole genome shotgun (WGS) entry which is preliminary data.</text>
</comment>
<accession>A0A820K5D5</accession>
<reference evidence="2" key="1">
    <citation type="submission" date="2021-02" db="EMBL/GenBank/DDBJ databases">
        <authorList>
            <person name="Nowell W R."/>
        </authorList>
    </citation>
    <scope>NUCLEOTIDE SEQUENCE</scope>
</reference>
<feature type="compositionally biased region" description="Polar residues" evidence="1">
    <location>
        <begin position="74"/>
        <end position="95"/>
    </location>
</feature>
<organism evidence="2 3">
    <name type="scientific">Adineta steineri</name>
    <dbReference type="NCBI Taxonomy" id="433720"/>
    <lineage>
        <taxon>Eukaryota</taxon>
        <taxon>Metazoa</taxon>
        <taxon>Spiralia</taxon>
        <taxon>Gnathifera</taxon>
        <taxon>Rotifera</taxon>
        <taxon>Eurotatoria</taxon>
        <taxon>Bdelloidea</taxon>
        <taxon>Adinetida</taxon>
        <taxon>Adinetidae</taxon>
        <taxon>Adineta</taxon>
    </lineage>
</organism>
<evidence type="ECO:0000313" key="3">
    <source>
        <dbReference type="Proteomes" id="UP000663868"/>
    </source>
</evidence>